<reference evidence="1" key="1">
    <citation type="submission" date="2021-03" db="EMBL/GenBank/DDBJ databases">
        <title>Comparative genomics and phylogenomic investigation of the class Geoglossomycetes provide insights into ecological specialization and systematics.</title>
        <authorList>
            <person name="Melie T."/>
            <person name="Pirro S."/>
            <person name="Miller A.N."/>
            <person name="Quandt A."/>
        </authorList>
    </citation>
    <scope>NUCLEOTIDE SEQUENCE</scope>
    <source>
        <strain evidence="1">CAQ_001_2017</strain>
    </source>
</reference>
<proteinExistence type="predicted"/>
<dbReference type="InterPro" id="IPR011990">
    <property type="entry name" value="TPR-like_helical_dom_sf"/>
</dbReference>
<dbReference type="AlphaFoldDB" id="A0A9P8RTT8"/>
<dbReference type="Gene3D" id="1.25.40.10">
    <property type="entry name" value="Tetratricopeptide repeat domain"/>
    <property type="match status" value="1"/>
</dbReference>
<dbReference type="InterPro" id="IPR027417">
    <property type="entry name" value="P-loop_NTPase"/>
</dbReference>
<dbReference type="PANTHER" id="PTHR46082">
    <property type="entry name" value="ATP/GTP-BINDING PROTEIN-RELATED"/>
    <property type="match status" value="1"/>
</dbReference>
<sequence length="522" mass="59448">MESMEQAYADIARIRGIRQTADGEDIKELVRQYLNDEAEGKWLLIVDNADHMELLFGSGQSKGMADYLPQSENGLMIFTTRHQEVAVSLAGSDVIELEEMNRQEAVSFLERSLVRKYLLGNDMTTTALLEELTHLPLAIAQAAAYLNRNRIPISEYLRLLRNTEEDIVNLMTQEFRDNTRYKDSANAVARTWLVSFDQIRDRDVATANLLSFMSCIEPKAIPRSILPPMQPEERMVRAIGTLCAYSFVTKRGGKDMYDIHRLVHLAARLWVEKCGAEAVTVERAIQHVSIVFPYAEYTSRSVRREYLIHALRLLKVELGRDIKERYELCLKVGQSLREEGRIREAIAWLEESYQWRKDNFTEEHFDRLESQKTLAVAYQADGQVKKALGLLEHVVAVHTRVLTEDHPSRLASQHVLALAYEADGQVKKAVELLEHVVTVCTRVLTEEHFDRLSSQHALAFAYQADGQVKKALELLEHVVAVYTRALAEDHPCRLASQHNLAALYRADGQAKEAVELLEHVVA</sequence>
<name>A0A9P8RTT8_9PEZI</name>
<dbReference type="Proteomes" id="UP000750711">
    <property type="component" value="Unassembled WGS sequence"/>
</dbReference>
<gene>
    <name evidence="1" type="ORF">GP486_000247</name>
</gene>
<protein>
    <recommendedName>
        <fullName evidence="3">NB-ARC domain-containing protein</fullName>
    </recommendedName>
</protein>
<dbReference type="Pfam" id="PF13181">
    <property type="entry name" value="TPR_8"/>
    <property type="match status" value="1"/>
</dbReference>
<keyword evidence="2" id="KW-1185">Reference proteome</keyword>
<dbReference type="EMBL" id="JAGHQM010000014">
    <property type="protein sequence ID" value="KAH0566341.1"/>
    <property type="molecule type" value="Genomic_DNA"/>
</dbReference>
<dbReference type="PANTHER" id="PTHR46082:SF6">
    <property type="entry name" value="AAA+ ATPASE DOMAIN-CONTAINING PROTEIN-RELATED"/>
    <property type="match status" value="1"/>
</dbReference>
<dbReference type="InterPro" id="IPR053137">
    <property type="entry name" value="NLR-like"/>
</dbReference>
<dbReference type="SUPFAM" id="SSF52540">
    <property type="entry name" value="P-loop containing nucleoside triphosphate hydrolases"/>
    <property type="match status" value="1"/>
</dbReference>
<evidence type="ECO:0008006" key="3">
    <source>
        <dbReference type="Google" id="ProtNLM"/>
    </source>
</evidence>
<comment type="caution">
    <text evidence="1">The sequence shown here is derived from an EMBL/GenBank/DDBJ whole genome shotgun (WGS) entry which is preliminary data.</text>
</comment>
<dbReference type="InterPro" id="IPR019734">
    <property type="entry name" value="TPR_rpt"/>
</dbReference>
<evidence type="ECO:0000313" key="1">
    <source>
        <dbReference type="EMBL" id="KAH0566341.1"/>
    </source>
</evidence>
<dbReference type="SUPFAM" id="SSF48452">
    <property type="entry name" value="TPR-like"/>
    <property type="match status" value="2"/>
</dbReference>
<feature type="non-terminal residue" evidence="1">
    <location>
        <position position="522"/>
    </location>
</feature>
<dbReference type="Gene3D" id="3.40.50.300">
    <property type="entry name" value="P-loop containing nucleotide triphosphate hydrolases"/>
    <property type="match status" value="1"/>
</dbReference>
<evidence type="ECO:0000313" key="2">
    <source>
        <dbReference type="Proteomes" id="UP000750711"/>
    </source>
</evidence>
<accession>A0A9P8RTT8</accession>
<organism evidence="1 2">
    <name type="scientific">Trichoglossum hirsutum</name>
    <dbReference type="NCBI Taxonomy" id="265104"/>
    <lineage>
        <taxon>Eukaryota</taxon>
        <taxon>Fungi</taxon>
        <taxon>Dikarya</taxon>
        <taxon>Ascomycota</taxon>
        <taxon>Pezizomycotina</taxon>
        <taxon>Geoglossomycetes</taxon>
        <taxon>Geoglossales</taxon>
        <taxon>Geoglossaceae</taxon>
        <taxon>Trichoglossum</taxon>
    </lineage>
</organism>
<dbReference type="Pfam" id="PF13424">
    <property type="entry name" value="TPR_12"/>
    <property type="match status" value="2"/>
</dbReference>